<protein>
    <submittedName>
        <fullName evidence="1">Uncharacterized protein</fullName>
    </submittedName>
</protein>
<accession>A0A154PM86</accession>
<dbReference type="EMBL" id="KQ434978">
    <property type="protein sequence ID" value="KZC12966.1"/>
    <property type="molecule type" value="Genomic_DNA"/>
</dbReference>
<keyword evidence="2" id="KW-1185">Reference proteome</keyword>
<evidence type="ECO:0000313" key="1">
    <source>
        <dbReference type="EMBL" id="KZC12966.1"/>
    </source>
</evidence>
<gene>
    <name evidence="1" type="ORF">WN55_04863</name>
</gene>
<reference evidence="1 2" key="1">
    <citation type="submission" date="2015-07" db="EMBL/GenBank/DDBJ databases">
        <title>The genome of Dufourea novaeangliae.</title>
        <authorList>
            <person name="Pan H."/>
            <person name="Kapheim K."/>
        </authorList>
    </citation>
    <scope>NUCLEOTIDE SEQUENCE [LARGE SCALE GENOMIC DNA]</scope>
    <source>
        <strain evidence="1">0120121106</strain>
        <tissue evidence="1">Whole body</tissue>
    </source>
</reference>
<organism evidence="1 2">
    <name type="scientific">Dufourea novaeangliae</name>
    <name type="common">Sweat bee</name>
    <dbReference type="NCBI Taxonomy" id="178035"/>
    <lineage>
        <taxon>Eukaryota</taxon>
        <taxon>Metazoa</taxon>
        <taxon>Ecdysozoa</taxon>
        <taxon>Arthropoda</taxon>
        <taxon>Hexapoda</taxon>
        <taxon>Insecta</taxon>
        <taxon>Pterygota</taxon>
        <taxon>Neoptera</taxon>
        <taxon>Endopterygota</taxon>
        <taxon>Hymenoptera</taxon>
        <taxon>Apocrita</taxon>
        <taxon>Aculeata</taxon>
        <taxon>Apoidea</taxon>
        <taxon>Anthophila</taxon>
        <taxon>Halictidae</taxon>
        <taxon>Rophitinae</taxon>
        <taxon>Dufourea</taxon>
    </lineage>
</organism>
<dbReference type="Proteomes" id="UP000076502">
    <property type="component" value="Unassembled WGS sequence"/>
</dbReference>
<evidence type="ECO:0000313" key="2">
    <source>
        <dbReference type="Proteomes" id="UP000076502"/>
    </source>
</evidence>
<dbReference type="AlphaFoldDB" id="A0A154PM86"/>
<proteinExistence type="predicted"/>
<sequence>MMILATPFGALVQGPDVHVIAHKNQGRLFRNMKMDQNIDAKRTHTRTFLPWSHDPSKRNDESVIDCWML</sequence>
<name>A0A154PM86_DUFNO</name>